<reference evidence="3" key="1">
    <citation type="submission" date="2020-04" db="EMBL/GenBank/DDBJ databases">
        <authorList>
            <person name="Zhang T."/>
        </authorList>
    </citation>
    <scope>NUCLEOTIDE SEQUENCE</scope>
    <source>
        <strain evidence="3">HKST-UBA01</strain>
    </source>
</reference>
<proteinExistence type="predicted"/>
<evidence type="ECO:0000256" key="2">
    <source>
        <dbReference type="SAM" id="Phobius"/>
    </source>
</evidence>
<feature type="transmembrane region" description="Helical" evidence="2">
    <location>
        <begin position="12"/>
        <end position="30"/>
    </location>
</feature>
<dbReference type="Proteomes" id="UP000697710">
    <property type="component" value="Unassembled WGS sequence"/>
</dbReference>
<keyword evidence="2" id="KW-1133">Transmembrane helix</keyword>
<feature type="compositionally biased region" description="Low complexity" evidence="1">
    <location>
        <begin position="73"/>
        <end position="93"/>
    </location>
</feature>
<feature type="region of interest" description="Disordered" evidence="1">
    <location>
        <begin position="59"/>
        <end position="114"/>
    </location>
</feature>
<name>A0A956RNP5_UNCEI</name>
<dbReference type="EMBL" id="JAGQHR010000232">
    <property type="protein sequence ID" value="MCA9727766.1"/>
    <property type="molecule type" value="Genomic_DNA"/>
</dbReference>
<accession>A0A956RNP5</accession>
<organism evidence="3 4">
    <name type="scientific">Eiseniibacteriota bacterium</name>
    <dbReference type="NCBI Taxonomy" id="2212470"/>
    <lineage>
        <taxon>Bacteria</taxon>
        <taxon>Candidatus Eiseniibacteriota</taxon>
    </lineage>
</organism>
<reference evidence="3" key="2">
    <citation type="journal article" date="2021" name="Microbiome">
        <title>Successional dynamics and alternative stable states in a saline activated sludge microbial community over 9 years.</title>
        <authorList>
            <person name="Wang Y."/>
            <person name="Ye J."/>
            <person name="Ju F."/>
            <person name="Liu L."/>
            <person name="Boyd J.A."/>
            <person name="Deng Y."/>
            <person name="Parks D.H."/>
            <person name="Jiang X."/>
            <person name="Yin X."/>
            <person name="Woodcroft B.J."/>
            <person name="Tyson G.W."/>
            <person name="Hugenholtz P."/>
            <person name="Polz M.F."/>
            <person name="Zhang T."/>
        </authorList>
    </citation>
    <scope>NUCLEOTIDE SEQUENCE</scope>
    <source>
        <strain evidence="3">HKST-UBA01</strain>
    </source>
</reference>
<protein>
    <submittedName>
        <fullName evidence="3">Uncharacterized protein</fullName>
    </submittedName>
</protein>
<keyword evidence="2" id="KW-0472">Membrane</keyword>
<dbReference type="AlphaFoldDB" id="A0A956RNP5"/>
<evidence type="ECO:0000313" key="3">
    <source>
        <dbReference type="EMBL" id="MCA9727766.1"/>
    </source>
</evidence>
<gene>
    <name evidence="3" type="ORF">KC729_08795</name>
</gene>
<evidence type="ECO:0000313" key="4">
    <source>
        <dbReference type="Proteomes" id="UP000697710"/>
    </source>
</evidence>
<comment type="caution">
    <text evidence="3">The sequence shown here is derived from an EMBL/GenBank/DDBJ whole genome shotgun (WGS) entry which is preliminary data.</text>
</comment>
<dbReference type="PROSITE" id="PS51257">
    <property type="entry name" value="PROKAR_LIPOPROTEIN"/>
    <property type="match status" value="1"/>
</dbReference>
<sequence length="180" mass="19447">MDRTRLSRTTRLVLPMLLMTWGLGCAWVRGPAGPSAGRVVLPNTSLPDSAQVALPDTVVAQPPVKKPRKTPAKKTTPPAPESTTPAPVETVEPPRVDISVQMSPEERAQLEKEARDRIRETEKIVKNLDPSAFSQSQQDALLTVNELVKSASQALDQGDVQAAESLARKALLLATDLSIK</sequence>
<feature type="compositionally biased region" description="Basic and acidic residues" evidence="1">
    <location>
        <begin position="104"/>
        <end position="114"/>
    </location>
</feature>
<keyword evidence="2" id="KW-0812">Transmembrane</keyword>
<evidence type="ECO:0000256" key="1">
    <source>
        <dbReference type="SAM" id="MobiDB-lite"/>
    </source>
</evidence>